<feature type="transmembrane region" description="Helical" evidence="1">
    <location>
        <begin position="929"/>
        <end position="954"/>
    </location>
</feature>
<protein>
    <submittedName>
        <fullName evidence="2">Efflux RND transporter permease subunit</fullName>
    </submittedName>
</protein>
<reference evidence="2 3" key="1">
    <citation type="journal article" date="2019" name="Int. J. Syst. Evol. Microbiol.">
        <title>Anaerobacillus alkaliphilus sp. nov., a novel alkaliphilic and moderately halophilic bacterium.</title>
        <authorList>
            <person name="Borsodi A.K."/>
            <person name="Aszalos J.M."/>
            <person name="Bihari P."/>
            <person name="Nagy I."/>
            <person name="Schumann P."/>
            <person name="Sproer C."/>
            <person name="Kovacs A.L."/>
            <person name="Boka K."/>
            <person name="Dobosy P."/>
            <person name="Ovari M."/>
            <person name="Szili-Kovacs T."/>
            <person name="Toth E."/>
        </authorList>
    </citation>
    <scope>NUCLEOTIDE SEQUENCE [LARGE SCALE GENOMIC DNA]</scope>
    <source>
        <strain evidence="2 3">B16-10</strain>
    </source>
</reference>
<dbReference type="InterPro" id="IPR001036">
    <property type="entry name" value="Acrflvin-R"/>
</dbReference>
<dbReference type="Gene3D" id="3.30.2090.10">
    <property type="entry name" value="Multidrug efflux transporter AcrB TolC docking domain, DN and DC subdomains"/>
    <property type="match status" value="2"/>
</dbReference>
<feature type="transmembrane region" description="Helical" evidence="1">
    <location>
        <begin position="538"/>
        <end position="559"/>
    </location>
</feature>
<evidence type="ECO:0000313" key="3">
    <source>
        <dbReference type="Proteomes" id="UP000290649"/>
    </source>
</evidence>
<evidence type="ECO:0000256" key="1">
    <source>
        <dbReference type="SAM" id="Phobius"/>
    </source>
</evidence>
<dbReference type="SUPFAM" id="SSF82693">
    <property type="entry name" value="Multidrug efflux transporter AcrB pore domain, PN1, PN2, PC1 and PC2 subdomains"/>
    <property type="match status" value="3"/>
</dbReference>
<dbReference type="PANTHER" id="PTHR32063">
    <property type="match status" value="1"/>
</dbReference>
<dbReference type="Gene3D" id="3.30.70.1320">
    <property type="entry name" value="Multidrug efflux transporter AcrB pore domain like"/>
    <property type="match status" value="1"/>
</dbReference>
<dbReference type="Pfam" id="PF00873">
    <property type="entry name" value="ACR_tran"/>
    <property type="match status" value="1"/>
</dbReference>
<dbReference type="SUPFAM" id="SSF82714">
    <property type="entry name" value="Multidrug efflux transporter AcrB TolC docking domain, DN and DC subdomains"/>
    <property type="match status" value="2"/>
</dbReference>
<feature type="transmembrane region" description="Helical" evidence="1">
    <location>
        <begin position="39"/>
        <end position="60"/>
    </location>
</feature>
<dbReference type="GO" id="GO:0042910">
    <property type="term" value="F:xenobiotic transmembrane transporter activity"/>
    <property type="evidence" value="ECO:0007669"/>
    <property type="project" value="TreeGrafter"/>
</dbReference>
<keyword evidence="3" id="KW-1185">Reference proteome</keyword>
<keyword evidence="1" id="KW-0472">Membrane</keyword>
<feature type="transmembrane region" description="Helical" evidence="1">
    <location>
        <begin position="975"/>
        <end position="994"/>
    </location>
</feature>
<evidence type="ECO:0000313" key="2">
    <source>
        <dbReference type="EMBL" id="RXJ02536.1"/>
    </source>
</evidence>
<comment type="caution">
    <text evidence="2">The sequence shown here is derived from an EMBL/GenBank/DDBJ whole genome shotgun (WGS) entry which is preliminary data.</text>
</comment>
<feature type="transmembrane region" description="Helical" evidence="1">
    <location>
        <begin position="873"/>
        <end position="891"/>
    </location>
</feature>
<keyword evidence="1" id="KW-1133">Transmembrane helix</keyword>
<proteinExistence type="predicted"/>
<dbReference type="Proteomes" id="UP000290649">
    <property type="component" value="Unassembled WGS sequence"/>
</dbReference>
<accession>A0A4Q0VVG0</accession>
<dbReference type="Gene3D" id="3.30.70.1430">
    <property type="entry name" value="Multidrug efflux transporter AcrB pore domain"/>
    <property type="match status" value="2"/>
</dbReference>
<feature type="transmembrane region" description="Helical" evidence="1">
    <location>
        <begin position="387"/>
        <end position="407"/>
    </location>
</feature>
<feature type="transmembrane region" description="Helical" evidence="1">
    <location>
        <begin position="361"/>
        <end position="380"/>
    </location>
</feature>
<feature type="transmembrane region" description="Helical" evidence="1">
    <location>
        <begin position="490"/>
        <end position="517"/>
    </location>
</feature>
<dbReference type="PRINTS" id="PR00702">
    <property type="entry name" value="ACRIFLAVINRP"/>
</dbReference>
<dbReference type="SUPFAM" id="SSF82866">
    <property type="entry name" value="Multidrug efflux transporter AcrB transmembrane domain"/>
    <property type="match status" value="2"/>
</dbReference>
<dbReference type="Gene3D" id="3.30.70.1440">
    <property type="entry name" value="Multidrug efflux transporter AcrB pore domain"/>
    <property type="match status" value="1"/>
</dbReference>
<dbReference type="InterPro" id="IPR027463">
    <property type="entry name" value="AcrB_DN_DC_subdom"/>
</dbReference>
<dbReference type="EMBL" id="QOUX01000023">
    <property type="protein sequence ID" value="RXJ02536.1"/>
    <property type="molecule type" value="Genomic_DNA"/>
</dbReference>
<keyword evidence="1" id="KW-0812">Transmembrane</keyword>
<gene>
    <name evidence="2" type="ORF">DS745_06075</name>
</gene>
<feature type="transmembrane region" description="Helical" evidence="1">
    <location>
        <begin position="903"/>
        <end position="923"/>
    </location>
</feature>
<dbReference type="OrthoDB" id="9757876at2"/>
<feature type="transmembrane region" description="Helical" evidence="1">
    <location>
        <begin position="458"/>
        <end position="478"/>
    </location>
</feature>
<feature type="transmembrane region" description="Helical" evidence="1">
    <location>
        <begin position="1006"/>
        <end position="1032"/>
    </location>
</feature>
<organism evidence="2 3">
    <name type="scientific">Anaerobacillus alkaliphilus</name>
    <dbReference type="NCBI Taxonomy" id="1548597"/>
    <lineage>
        <taxon>Bacteria</taxon>
        <taxon>Bacillati</taxon>
        <taxon>Bacillota</taxon>
        <taxon>Bacilli</taxon>
        <taxon>Bacillales</taxon>
        <taxon>Bacillaceae</taxon>
        <taxon>Anaerobacillus</taxon>
    </lineage>
</organism>
<dbReference type="PANTHER" id="PTHR32063:SF0">
    <property type="entry name" value="SWARMING MOTILITY PROTEIN SWRC"/>
    <property type="match status" value="1"/>
</dbReference>
<sequence length="1045" mass="112235">MLCSYSAVILLSIRRNSILKNKIKKEKTMIIPKIAVKRPVTTIMMMLVVILLGIVSLTGLRVELMPNINPPVLAIMTTYPGAGPEEVAETVTKPIEEIVGTSSGLEMVQSRSASNSSLIIAQYAWGTDISEIRDDLTSSLGMVQLPANAMNPMMVKFDPTMMPIIQVAISNGEDSEHLQTMVEEVILPQLQSIKGVASVNVTGGFEEEILVTLTEEALSEHNLTQQQVVQMIQANNLTMPGGVIEEAGEKLNLRVLAKVETVEQLSLLPVSITMGEEEMTVVTLGDIANVRLAQKDVTSISKTNGSESILLSIQKEASGDTVGVSTEVQKRLDTIQSNYPELTVLVTMDQGEVIQQSVSNVLKALLFGAIFAIVVILLFLRSIKATIIVGIAIPFSIISTFVLMYFTGISLNIMSLGGLALGVGMLVDNAIVVLENIYSHLAKHKSRKEAAIKGTSEVAGAVTASMLTTLAVFLPIVFVGGMVGDLFKDLSFTVAFSLIASWAVALTVVPVFASVLLKPEKVKAKKELRFYKTILRWVLSHRLVTLLITGAVLVGSLALTPQIGTELMPVQDEGAFTINVELEEGATFEKTLAVIEEIEKELLTISEVDVFSSSVGNADAMMSAVTGSGENAGSITVNLVSGGERSKETSEMIIEVEEKISDLKELAQISINESNSMAAMSGARNEIEVMILGNNRTVVEEYTTELSERLMETNGITFVTDSIQEGKPEYQFTINKNEAFKYGLTAAQIGSFVNEALQGKVAATIFDTQVRVHMADVSNSKEAIENLIMKTPAGQEVALKDIGEITRGTGPVTVVRENQQDSVIVTATFEGIDLGTASRGVQTTINEMISELNIDTGQYTIKTAGGAEMMSDAFSRMALAVLLAIALVYMVMASQFESLRQPFIIMFTLPLAVIGVILGLFVTGSSFGITAFLGIIILVGIVLNNAIVFIDYTNQLRDSGLSVNDSLVQAGSSRLRPIIMTALTTMLGLLPLAIGSGEGTEIQAPMAIAVIGGLMTSTLLTLVVIPVIYSLFAGKKRKREIPVVE</sequence>
<dbReference type="Gene3D" id="1.20.1640.10">
    <property type="entry name" value="Multidrug efflux transporter AcrB transmembrane domain"/>
    <property type="match status" value="2"/>
</dbReference>
<feature type="transmembrane region" description="Helical" evidence="1">
    <location>
        <begin position="413"/>
        <end position="437"/>
    </location>
</feature>
<dbReference type="GO" id="GO:0005886">
    <property type="term" value="C:plasma membrane"/>
    <property type="evidence" value="ECO:0007669"/>
    <property type="project" value="TreeGrafter"/>
</dbReference>
<dbReference type="AlphaFoldDB" id="A0A4Q0VVG0"/>
<name>A0A4Q0VVG0_9BACI</name>